<organism evidence="2 3">
    <name type="scientific">Armillaria tabescens</name>
    <name type="common">Ringless honey mushroom</name>
    <name type="synonym">Agaricus tabescens</name>
    <dbReference type="NCBI Taxonomy" id="1929756"/>
    <lineage>
        <taxon>Eukaryota</taxon>
        <taxon>Fungi</taxon>
        <taxon>Dikarya</taxon>
        <taxon>Basidiomycota</taxon>
        <taxon>Agaricomycotina</taxon>
        <taxon>Agaricomycetes</taxon>
        <taxon>Agaricomycetidae</taxon>
        <taxon>Agaricales</taxon>
        <taxon>Marasmiineae</taxon>
        <taxon>Physalacriaceae</taxon>
        <taxon>Desarmillaria</taxon>
    </lineage>
</organism>
<dbReference type="EMBL" id="JAUEPS010000011">
    <property type="protein sequence ID" value="KAK0461347.1"/>
    <property type="molecule type" value="Genomic_DNA"/>
</dbReference>
<evidence type="ECO:0000313" key="2">
    <source>
        <dbReference type="EMBL" id="KAK0461347.1"/>
    </source>
</evidence>
<protein>
    <recommendedName>
        <fullName evidence="1">Peptidase A1 domain-containing protein</fullName>
    </recommendedName>
</protein>
<dbReference type="PROSITE" id="PS51767">
    <property type="entry name" value="PEPTIDASE_A1"/>
    <property type="match status" value="1"/>
</dbReference>
<dbReference type="Gene3D" id="2.40.70.10">
    <property type="entry name" value="Acid Proteases"/>
    <property type="match status" value="1"/>
</dbReference>
<dbReference type="RefSeq" id="XP_060333244.1">
    <property type="nucleotide sequence ID" value="XM_060481158.1"/>
</dbReference>
<gene>
    <name evidence="2" type="ORF">EV420DRAFT_195011</name>
</gene>
<keyword evidence="3" id="KW-1185">Reference proteome</keyword>
<evidence type="ECO:0000259" key="1">
    <source>
        <dbReference type="PROSITE" id="PS51767"/>
    </source>
</evidence>
<dbReference type="InterPro" id="IPR021109">
    <property type="entry name" value="Peptidase_aspartic_dom_sf"/>
</dbReference>
<dbReference type="InterPro" id="IPR033121">
    <property type="entry name" value="PEPTIDASE_A1"/>
</dbReference>
<dbReference type="AlphaFoldDB" id="A0AA39N966"/>
<comment type="caution">
    <text evidence="2">The sequence shown here is derived from an EMBL/GenBank/DDBJ whole genome shotgun (WGS) entry which is preliminary data.</text>
</comment>
<dbReference type="Proteomes" id="UP001175211">
    <property type="component" value="Unassembled WGS sequence"/>
</dbReference>
<reference evidence="2" key="1">
    <citation type="submission" date="2023-06" db="EMBL/GenBank/DDBJ databases">
        <authorList>
            <consortium name="Lawrence Berkeley National Laboratory"/>
            <person name="Ahrendt S."/>
            <person name="Sahu N."/>
            <person name="Indic B."/>
            <person name="Wong-Bajracharya J."/>
            <person name="Merenyi Z."/>
            <person name="Ke H.-M."/>
            <person name="Monk M."/>
            <person name="Kocsube S."/>
            <person name="Drula E."/>
            <person name="Lipzen A."/>
            <person name="Balint B."/>
            <person name="Henrissat B."/>
            <person name="Andreopoulos B."/>
            <person name="Martin F.M."/>
            <person name="Harder C.B."/>
            <person name="Rigling D."/>
            <person name="Ford K.L."/>
            <person name="Foster G.D."/>
            <person name="Pangilinan J."/>
            <person name="Papanicolaou A."/>
            <person name="Barry K."/>
            <person name="LaButti K."/>
            <person name="Viragh M."/>
            <person name="Koriabine M."/>
            <person name="Yan M."/>
            <person name="Riley R."/>
            <person name="Champramary S."/>
            <person name="Plett K.L."/>
            <person name="Tsai I.J."/>
            <person name="Slot J."/>
            <person name="Sipos G."/>
            <person name="Plett J."/>
            <person name="Nagy L.G."/>
            <person name="Grigoriev I.V."/>
        </authorList>
    </citation>
    <scope>NUCLEOTIDE SEQUENCE</scope>
    <source>
        <strain evidence="2">CCBAS 213</strain>
    </source>
</reference>
<feature type="domain" description="Peptidase A1" evidence="1">
    <location>
        <begin position="1"/>
        <end position="104"/>
    </location>
</feature>
<evidence type="ECO:0000313" key="3">
    <source>
        <dbReference type="Proteomes" id="UP001175211"/>
    </source>
</evidence>
<name>A0AA39N966_ARMTA</name>
<sequence>MGYSNKSCKIPHSSRADDLGQGMYKYPCNSEVNIALVFDDHKFYIDRRDFDLDQNSSYCVGGVLSHDGSGLDANLVIVGGVFLKSYYTTFDYGPRSGKARIGFAKSINQDIIGSS</sequence>
<dbReference type="GeneID" id="85364706"/>
<dbReference type="Pfam" id="PF00026">
    <property type="entry name" value="Asp"/>
    <property type="match status" value="1"/>
</dbReference>
<dbReference type="SUPFAM" id="SSF50630">
    <property type="entry name" value="Acid proteases"/>
    <property type="match status" value="1"/>
</dbReference>
<accession>A0AA39N966</accession>
<proteinExistence type="predicted"/>